<dbReference type="Proteomes" id="UP000027395">
    <property type="component" value="Chromosome"/>
</dbReference>
<evidence type="ECO:0000313" key="2">
    <source>
        <dbReference type="EMBL" id="KEI67983.1"/>
    </source>
</evidence>
<feature type="domain" description="GGDEF" evidence="1">
    <location>
        <begin position="90"/>
        <end position="219"/>
    </location>
</feature>
<protein>
    <recommendedName>
        <fullName evidence="1">GGDEF domain-containing protein</fullName>
    </recommendedName>
</protein>
<dbReference type="Gene3D" id="3.30.70.270">
    <property type="match status" value="1"/>
</dbReference>
<dbReference type="SUPFAM" id="SSF55073">
    <property type="entry name" value="Nucleotide cyclase"/>
    <property type="match status" value="1"/>
</dbReference>
<evidence type="ECO:0000313" key="3">
    <source>
        <dbReference type="Proteomes" id="UP000027395"/>
    </source>
</evidence>
<organism evidence="2 3">
    <name type="scientific">Planktothrix agardhii (strain NIVA-CYA 126/8)</name>
    <dbReference type="NCBI Taxonomy" id="388467"/>
    <lineage>
        <taxon>Bacteria</taxon>
        <taxon>Bacillati</taxon>
        <taxon>Cyanobacteriota</taxon>
        <taxon>Cyanophyceae</taxon>
        <taxon>Oscillatoriophycideae</taxon>
        <taxon>Oscillatoriales</taxon>
        <taxon>Microcoleaceae</taxon>
        <taxon>Planktothrix</taxon>
    </lineage>
</organism>
<reference evidence="2 3" key="1">
    <citation type="journal article" date="2014" name="Appl. Environ. Microbiol.">
        <title>Elucidation of insertion elements encoded on plasmids and in vitro construction of shuttle vectors from the toxic cyanobacterium Planktothrix.</title>
        <authorList>
            <person name="Christiansen G."/>
            <person name="Goesmann A."/>
            <person name="Kurmayer R."/>
        </authorList>
    </citation>
    <scope>NUCLEOTIDE SEQUENCE [LARGE SCALE GENOMIC DNA]</scope>
    <source>
        <strain evidence="2 3">NIVA-CYA 126/8</strain>
    </source>
</reference>
<dbReference type="EMBL" id="CM002803">
    <property type="protein sequence ID" value="KEI67983.1"/>
    <property type="molecule type" value="Genomic_DNA"/>
</dbReference>
<keyword evidence="3" id="KW-1185">Reference proteome</keyword>
<dbReference type="Pfam" id="PF00990">
    <property type="entry name" value="GGDEF"/>
    <property type="match status" value="1"/>
</dbReference>
<dbReference type="SMART" id="SM00267">
    <property type="entry name" value="GGDEF"/>
    <property type="match status" value="1"/>
</dbReference>
<dbReference type="InterPro" id="IPR043128">
    <property type="entry name" value="Rev_trsase/Diguanyl_cyclase"/>
</dbReference>
<dbReference type="GeneID" id="77288379"/>
<proteinExistence type="predicted"/>
<dbReference type="AlphaFoldDB" id="A0A073CJU4"/>
<dbReference type="eggNOG" id="COG3706">
    <property type="taxonomic scope" value="Bacteria"/>
</dbReference>
<accession>A0A073CJU4</accession>
<dbReference type="PATRIC" id="fig|388467.6.peg.3110"/>
<gene>
    <name evidence="2" type="ORF">A19Y_3166</name>
</gene>
<name>A0A073CJU4_PLAA1</name>
<dbReference type="HOGENOM" id="CLU_1260468_0_0_3"/>
<evidence type="ECO:0000259" key="1">
    <source>
        <dbReference type="PROSITE" id="PS50887"/>
    </source>
</evidence>
<dbReference type="STRING" id="388467.A19Y_3166"/>
<dbReference type="InterPro" id="IPR000160">
    <property type="entry name" value="GGDEF_dom"/>
</dbReference>
<dbReference type="InterPro" id="IPR029787">
    <property type="entry name" value="Nucleotide_cyclase"/>
</dbReference>
<dbReference type="PROSITE" id="PS50887">
    <property type="entry name" value="GGDEF"/>
    <property type="match status" value="1"/>
</dbReference>
<dbReference type="RefSeq" id="WP_026794976.1">
    <property type="nucleotide sequence ID" value="NZ_CM002803.1"/>
</dbReference>
<sequence>MKESILLITKALNLYFNQGEIPKFTPSIYLEINQLHQAIELGIKNNEQKILDLENIILSRQEESLQIVLERETAETHLRQCLSIANRHHLSLCVAIINVEDSQLTDENPDFLATPSCQIINLMQELKQILRESDWVAQWKTDEFLLAIFSELPGTKIALNRILDRLVNQEESLENNPSNSSVYIGYTKVQPNEHYRACIERINQALQQAKMTGERCVYF</sequence>